<dbReference type="InterPro" id="IPR053173">
    <property type="entry name" value="SAM-binding_MTase"/>
</dbReference>
<sequence length="504" mass="56287">MATGGKYGMDQDAFSQYLTGIYGGGCVMLSVAIGHELGLFKAICEAPGPFSSEGIAGKLNFKPRYTKEWRSTMVAAGILQQDRNSRLYNVPEGHKSALLRNTGFAPILISLSTRADLIKKCFQENGPYGISFAESPEWFEWFYSFRGQTVEHKVNTVIVPVWKKQSDIVPRLENGINVLDLGCGPGNFTNILAQRFPNSTFVGLDYSDAAIEIANRDKANRGLFNMTFMMGDAYKLPDDWTGDFDMVLVCDFLHDLGFGRKFRRLSWDSKLTARATLANTHGSKSRIPCLDECMTDSGHFGLLSCVTRALVLRKALNESGIKVLDLGCGPGNFTNILAQRFSNSTGAWARFLRHRYKNGQQRKADRGLSKVTFMMGDAHKLPEDWAAHFDMVFVYDVLHDLTHPYNVLKQIHRILKPNGFLSLIDFGFHSDPVENAGDMTAAMYYSCSVFRLLASCMTEELWVGFGACWGREEIQKAILGAGFQINGESSPVVIEKHFFFCCTK</sequence>
<evidence type="ECO:0000313" key="4">
    <source>
        <dbReference type="Proteomes" id="UP001164746"/>
    </source>
</evidence>
<dbReference type="PANTHER" id="PTHR45128">
    <property type="entry name" value="METHYLTRANSFERASE TYPE 11"/>
    <property type="match status" value="1"/>
</dbReference>
<feature type="domain" description="Methyltransferase" evidence="1">
    <location>
        <begin position="318"/>
        <end position="429"/>
    </location>
</feature>
<dbReference type="Pfam" id="PF21320">
    <property type="entry name" value="WHD_Rv2258c"/>
    <property type="match status" value="1"/>
</dbReference>
<dbReference type="PANTHER" id="PTHR45128:SF1">
    <property type="entry name" value="S-ADENOSYLMETHIONINE-DEPENDENT METHYLTRANSFERASE RV2258C"/>
    <property type="match status" value="1"/>
</dbReference>
<dbReference type="SUPFAM" id="SSF53335">
    <property type="entry name" value="S-adenosyl-L-methionine-dependent methyltransferases"/>
    <property type="match status" value="2"/>
</dbReference>
<dbReference type="Gene3D" id="3.40.50.150">
    <property type="entry name" value="Vaccinia Virus protein VP39"/>
    <property type="match status" value="2"/>
</dbReference>
<protein>
    <submittedName>
        <fullName evidence="3">Y2258-like protein</fullName>
    </submittedName>
</protein>
<organism evidence="3 4">
    <name type="scientific">Mya arenaria</name>
    <name type="common">Soft-shell clam</name>
    <dbReference type="NCBI Taxonomy" id="6604"/>
    <lineage>
        <taxon>Eukaryota</taxon>
        <taxon>Metazoa</taxon>
        <taxon>Spiralia</taxon>
        <taxon>Lophotrochozoa</taxon>
        <taxon>Mollusca</taxon>
        <taxon>Bivalvia</taxon>
        <taxon>Autobranchia</taxon>
        <taxon>Heteroconchia</taxon>
        <taxon>Euheterodonta</taxon>
        <taxon>Imparidentia</taxon>
        <taxon>Neoheterodontei</taxon>
        <taxon>Myida</taxon>
        <taxon>Myoidea</taxon>
        <taxon>Myidae</taxon>
        <taxon>Mya</taxon>
    </lineage>
</organism>
<gene>
    <name evidence="3" type="ORF">MAR_023698</name>
</gene>
<dbReference type="EMBL" id="CP111014">
    <property type="protein sequence ID" value="WAQ99325.1"/>
    <property type="molecule type" value="Genomic_DNA"/>
</dbReference>
<dbReference type="Proteomes" id="UP001164746">
    <property type="component" value="Chromosome 3"/>
</dbReference>
<accession>A0ABY7DSK6</accession>
<dbReference type="InterPro" id="IPR048711">
    <property type="entry name" value="WHD_Rv2258c"/>
</dbReference>
<proteinExistence type="predicted"/>
<dbReference type="InterPro" id="IPR025714">
    <property type="entry name" value="Methyltranfer_dom"/>
</dbReference>
<keyword evidence="4" id="KW-1185">Reference proteome</keyword>
<dbReference type="Pfam" id="PF13847">
    <property type="entry name" value="Methyltransf_31"/>
    <property type="match status" value="2"/>
</dbReference>
<dbReference type="CDD" id="cd02440">
    <property type="entry name" value="AdoMet_MTases"/>
    <property type="match status" value="2"/>
</dbReference>
<evidence type="ECO:0000259" key="2">
    <source>
        <dbReference type="Pfam" id="PF21320"/>
    </source>
</evidence>
<evidence type="ECO:0000313" key="3">
    <source>
        <dbReference type="EMBL" id="WAQ99325.1"/>
    </source>
</evidence>
<feature type="domain" description="S-adenosylmethionine-dependent methyltransferase Rv2258c-like winged HTH" evidence="2">
    <location>
        <begin position="26"/>
        <end position="100"/>
    </location>
</feature>
<dbReference type="Gene3D" id="1.10.10.10">
    <property type="entry name" value="Winged helix-like DNA-binding domain superfamily/Winged helix DNA-binding domain"/>
    <property type="match status" value="1"/>
</dbReference>
<reference evidence="3" key="1">
    <citation type="submission" date="2022-11" db="EMBL/GenBank/DDBJ databases">
        <title>Centuries of genome instability and evolution in soft-shell clam transmissible cancer (bioRxiv).</title>
        <authorList>
            <person name="Hart S.F.M."/>
            <person name="Yonemitsu M.A."/>
            <person name="Giersch R.M."/>
            <person name="Beal B.F."/>
            <person name="Arriagada G."/>
            <person name="Davis B.W."/>
            <person name="Ostrander E.A."/>
            <person name="Goff S.P."/>
            <person name="Metzger M.J."/>
        </authorList>
    </citation>
    <scope>NUCLEOTIDE SEQUENCE</scope>
    <source>
        <strain evidence="3">MELC-2E11</strain>
        <tissue evidence="3">Siphon/mantle</tissue>
    </source>
</reference>
<name>A0ABY7DSK6_MYAAR</name>
<evidence type="ECO:0000259" key="1">
    <source>
        <dbReference type="Pfam" id="PF13847"/>
    </source>
</evidence>
<dbReference type="InterPro" id="IPR036388">
    <property type="entry name" value="WH-like_DNA-bd_sf"/>
</dbReference>
<dbReference type="InterPro" id="IPR029063">
    <property type="entry name" value="SAM-dependent_MTases_sf"/>
</dbReference>
<feature type="domain" description="Methyltransferase" evidence="1">
    <location>
        <begin position="173"/>
        <end position="255"/>
    </location>
</feature>